<dbReference type="Gene3D" id="1.20.1600.10">
    <property type="entry name" value="Outer membrane efflux proteins (OEP)"/>
    <property type="match status" value="1"/>
</dbReference>
<accession>U2LIY0</accession>
<gene>
    <name evidence="1" type="ORF">HMPREF1218_1079</name>
</gene>
<dbReference type="SUPFAM" id="SSF56954">
    <property type="entry name" value="Outer membrane efflux proteins (OEP)"/>
    <property type="match status" value="1"/>
</dbReference>
<proteinExistence type="predicted"/>
<evidence type="ECO:0008006" key="3">
    <source>
        <dbReference type="Google" id="ProtNLM"/>
    </source>
</evidence>
<protein>
    <recommendedName>
        <fullName evidence="3">Outer membrane efflux domain protein</fullName>
    </recommendedName>
</protein>
<evidence type="ECO:0000313" key="1">
    <source>
        <dbReference type="EMBL" id="ERK04216.1"/>
    </source>
</evidence>
<reference evidence="1 2" key="1">
    <citation type="submission" date="2013-08" db="EMBL/GenBank/DDBJ databases">
        <authorList>
            <person name="Durkin A.S."/>
            <person name="Haft D.R."/>
            <person name="McCorrison J."/>
            <person name="Torralba M."/>
            <person name="Gillis M."/>
            <person name="Haft D.H."/>
            <person name="Methe B."/>
            <person name="Sutton G."/>
            <person name="Nelson K.E."/>
        </authorList>
    </citation>
    <scope>NUCLEOTIDE SEQUENCE [LARGE SCALE GENOMIC DNA]</scope>
    <source>
        <strain evidence="1 2">F0068</strain>
    </source>
</reference>
<comment type="caution">
    <text evidence="1">The sequence shown here is derived from an EMBL/GenBank/DDBJ whole genome shotgun (WGS) entry which is preliminary data.</text>
</comment>
<organism evidence="1 2">
    <name type="scientific">Hoylesella pleuritidis F0068</name>
    <dbReference type="NCBI Taxonomy" id="1081904"/>
    <lineage>
        <taxon>Bacteria</taxon>
        <taxon>Pseudomonadati</taxon>
        <taxon>Bacteroidota</taxon>
        <taxon>Bacteroidia</taxon>
        <taxon>Bacteroidales</taxon>
        <taxon>Prevotellaceae</taxon>
        <taxon>Hoylesella</taxon>
    </lineage>
</organism>
<dbReference type="Proteomes" id="UP000016600">
    <property type="component" value="Unassembled WGS sequence"/>
</dbReference>
<evidence type="ECO:0000313" key="2">
    <source>
        <dbReference type="Proteomes" id="UP000016600"/>
    </source>
</evidence>
<dbReference type="EMBL" id="AWET01000004">
    <property type="protein sequence ID" value="ERK04216.1"/>
    <property type="molecule type" value="Genomic_DNA"/>
</dbReference>
<dbReference type="RefSeq" id="WP_021582824.1">
    <property type="nucleotide sequence ID" value="NZ_AWET01000004.1"/>
</dbReference>
<dbReference type="AlphaFoldDB" id="U2LIY0"/>
<keyword evidence="2" id="KW-1185">Reference proteome</keyword>
<dbReference type="PATRIC" id="fig|1081904.3.peg.109"/>
<dbReference type="GO" id="GO:0015562">
    <property type="term" value="F:efflux transmembrane transporter activity"/>
    <property type="evidence" value="ECO:0007669"/>
    <property type="project" value="InterPro"/>
</dbReference>
<name>U2LIY0_9BACT</name>
<sequence>MVALSDRMSSELALQTKLSNDTLLHIARVKLDNGAITEYDYRQVELQCLNTQLSYEDAAKNYEALLRRLSTYLGISHRFDISVPSFNL</sequence>